<evidence type="ECO:0000313" key="3">
    <source>
        <dbReference type="Proteomes" id="UP001272242"/>
    </source>
</evidence>
<keyword evidence="3" id="KW-1185">Reference proteome</keyword>
<accession>A0ABU5F7A0</accession>
<keyword evidence="1" id="KW-1133">Transmembrane helix</keyword>
<name>A0ABU5F7A0_9BACT</name>
<keyword evidence="1" id="KW-0472">Membrane</keyword>
<dbReference type="RefSeq" id="WP_320689667.1">
    <property type="nucleotide sequence ID" value="NZ_JAXBLV010000241.1"/>
</dbReference>
<feature type="transmembrane region" description="Helical" evidence="1">
    <location>
        <begin position="163"/>
        <end position="186"/>
    </location>
</feature>
<evidence type="ECO:0000256" key="1">
    <source>
        <dbReference type="SAM" id="Phobius"/>
    </source>
</evidence>
<feature type="transmembrane region" description="Helical" evidence="1">
    <location>
        <begin position="68"/>
        <end position="88"/>
    </location>
</feature>
<keyword evidence="1" id="KW-0812">Transmembrane</keyword>
<evidence type="ECO:0000313" key="2">
    <source>
        <dbReference type="EMBL" id="MDY3563478.1"/>
    </source>
</evidence>
<comment type="caution">
    <text evidence="2">The sequence shown here is derived from an EMBL/GenBank/DDBJ whole genome shotgun (WGS) entry which is preliminary data.</text>
</comment>
<feature type="transmembrane region" description="Helical" evidence="1">
    <location>
        <begin position="109"/>
        <end position="133"/>
    </location>
</feature>
<proteinExistence type="predicted"/>
<evidence type="ECO:0008006" key="4">
    <source>
        <dbReference type="Google" id="ProtNLM"/>
    </source>
</evidence>
<organism evidence="2 3">
    <name type="scientific">Gemmata algarum</name>
    <dbReference type="NCBI Taxonomy" id="2975278"/>
    <lineage>
        <taxon>Bacteria</taxon>
        <taxon>Pseudomonadati</taxon>
        <taxon>Planctomycetota</taxon>
        <taxon>Planctomycetia</taxon>
        <taxon>Gemmatales</taxon>
        <taxon>Gemmataceae</taxon>
        <taxon>Gemmata</taxon>
    </lineage>
</organism>
<reference evidence="3" key="1">
    <citation type="journal article" date="2023" name="Mar. Drugs">
        <title>Gemmata algarum, a Novel Planctomycete Isolated from an Algal Mat, Displays Antimicrobial Activity.</title>
        <authorList>
            <person name="Kumar G."/>
            <person name="Kallscheuer N."/>
            <person name="Kashif M."/>
            <person name="Ahamad S."/>
            <person name="Jagadeeshwari U."/>
            <person name="Pannikurungottu S."/>
            <person name="Haufschild T."/>
            <person name="Kabuu M."/>
            <person name="Sasikala C."/>
            <person name="Jogler C."/>
            <person name="Ramana C."/>
        </authorList>
    </citation>
    <scope>NUCLEOTIDE SEQUENCE [LARGE SCALE GENOMIC DNA]</scope>
    <source>
        <strain evidence="3">JC673</strain>
    </source>
</reference>
<sequence length="205" mass="22450">MPEANVRRRWELACVCWLLVVSSTGTVVYVAAQQSAKAWRINRIKQHGPLPSLSENEKKALELREGSAAHVFQIGLAVTAVLWGLALAKKGDLGLSRKNKPELAMFWAANWLLVLSLLAFPVLQLDVAVALSYTPTTAELNARPMIEAKEFLWDEGVWKYASIGLYTLIAAAFVTGCTVLSARLLADPIDPSGEAPREPRIGRLS</sequence>
<dbReference type="EMBL" id="JAXBLV010000241">
    <property type="protein sequence ID" value="MDY3563478.1"/>
    <property type="molecule type" value="Genomic_DNA"/>
</dbReference>
<feature type="transmembrane region" description="Helical" evidence="1">
    <location>
        <begin position="12"/>
        <end position="32"/>
    </location>
</feature>
<dbReference type="Proteomes" id="UP001272242">
    <property type="component" value="Unassembled WGS sequence"/>
</dbReference>
<protein>
    <recommendedName>
        <fullName evidence="4">DUF1772 domain-containing protein</fullName>
    </recommendedName>
</protein>
<gene>
    <name evidence="2" type="ORF">R5W23_005089</name>
</gene>